<dbReference type="SUPFAM" id="SSF81345">
    <property type="entry name" value="ABC transporter involved in vitamin B12 uptake, BtuC"/>
    <property type="match status" value="1"/>
</dbReference>
<keyword evidence="7 8" id="KW-0472">Membrane</keyword>
<feature type="transmembrane region" description="Helical" evidence="8">
    <location>
        <begin position="99"/>
        <end position="120"/>
    </location>
</feature>
<accession>A0ABY9K0F0</accession>
<evidence type="ECO:0000256" key="6">
    <source>
        <dbReference type="ARBA" id="ARBA00022989"/>
    </source>
</evidence>
<comment type="subcellular location">
    <subcellularLocation>
        <location evidence="1">Cell membrane</location>
        <topology evidence="1">Multi-pass membrane protein</topology>
    </subcellularLocation>
</comment>
<dbReference type="InterPro" id="IPR000522">
    <property type="entry name" value="ABC_transptr_permease_BtuC"/>
</dbReference>
<keyword evidence="10" id="KW-1185">Reference proteome</keyword>
<dbReference type="RefSeq" id="WP_226541188.1">
    <property type="nucleotide sequence ID" value="NZ_CP129013.1"/>
</dbReference>
<name>A0ABY9K0F0_9BACI</name>
<feature type="transmembrane region" description="Helical" evidence="8">
    <location>
        <begin position="288"/>
        <end position="306"/>
    </location>
</feature>
<protein>
    <submittedName>
        <fullName evidence="9">Iron ABC transporter permease</fullName>
    </submittedName>
</protein>
<evidence type="ECO:0000256" key="7">
    <source>
        <dbReference type="ARBA" id="ARBA00023136"/>
    </source>
</evidence>
<feature type="transmembrane region" description="Helical" evidence="8">
    <location>
        <begin position="69"/>
        <end position="92"/>
    </location>
</feature>
<dbReference type="PANTHER" id="PTHR30472">
    <property type="entry name" value="FERRIC ENTEROBACTIN TRANSPORT SYSTEM PERMEASE PROTEIN"/>
    <property type="match status" value="1"/>
</dbReference>
<reference evidence="9 10" key="1">
    <citation type="submission" date="2023-06" db="EMBL/GenBank/DDBJ databases">
        <title>Five Gram-positive bacteria isolated from mangrove sediments in Shenzhen, Guangdong, China.</title>
        <authorList>
            <person name="Yu S."/>
            <person name="Zheng W."/>
            <person name="Huang Y."/>
        </authorList>
    </citation>
    <scope>NUCLEOTIDE SEQUENCE [LARGE SCALE GENOMIC DNA]</scope>
    <source>
        <strain evidence="9 10">SaN35-3</strain>
    </source>
</reference>
<dbReference type="Pfam" id="PF01032">
    <property type="entry name" value="FecCD"/>
    <property type="match status" value="1"/>
</dbReference>
<dbReference type="EMBL" id="CP129013">
    <property type="protein sequence ID" value="WLR44312.1"/>
    <property type="molecule type" value="Genomic_DNA"/>
</dbReference>
<dbReference type="Gene3D" id="1.10.3470.10">
    <property type="entry name" value="ABC transporter involved in vitamin B12 uptake, BtuC"/>
    <property type="match status" value="1"/>
</dbReference>
<evidence type="ECO:0000256" key="2">
    <source>
        <dbReference type="ARBA" id="ARBA00007935"/>
    </source>
</evidence>
<dbReference type="PANTHER" id="PTHR30472:SF65">
    <property type="entry name" value="SIDEROPHORE TRANSPORT SYSTEM PERMEASE PROTEIN YFIZ-RELATED"/>
    <property type="match status" value="1"/>
</dbReference>
<sequence length="312" mass="32886">MSMLASLVYGYTDIGWGEVYRSFTSFDGENNHLIVQTVRLPRSIIAAVVGSGLAIAGVLMQAITRNPLASPTILGINSGAGFFIVFAFSFLGINDVTSFMFISFLGAAIASIVVFVFSSIGREGVTPMKLTLAGAAIAALFSSLTQGLLVINEAALDQVLFWLAGSVQGRDLEQLYPVLPFMFLAIILSFHIANQLNLLSMGDEVAEGLGVKTIYTRLIAAIAVVLLAGGAVSVAGPIGFIGIIIPHVSRFIIGTDHRWLIPLSGLLGGILLVIADISARYVVSPEEAPVGVMTSLIGIPLFVYIARKGVGK</sequence>
<feature type="transmembrane region" description="Helical" evidence="8">
    <location>
        <begin position="259"/>
        <end position="282"/>
    </location>
</feature>
<evidence type="ECO:0000256" key="3">
    <source>
        <dbReference type="ARBA" id="ARBA00022448"/>
    </source>
</evidence>
<comment type="similarity">
    <text evidence="2">Belongs to the binding-protein-dependent transport system permease family. FecCD subfamily.</text>
</comment>
<dbReference type="Proteomes" id="UP001197974">
    <property type="component" value="Chromosome"/>
</dbReference>
<dbReference type="CDD" id="cd06550">
    <property type="entry name" value="TM_ABC_iron-siderophores_like"/>
    <property type="match status" value="1"/>
</dbReference>
<evidence type="ECO:0000256" key="1">
    <source>
        <dbReference type="ARBA" id="ARBA00004651"/>
    </source>
</evidence>
<feature type="transmembrane region" description="Helical" evidence="8">
    <location>
        <begin position="175"/>
        <end position="194"/>
    </location>
</feature>
<proteinExistence type="inferred from homology"/>
<evidence type="ECO:0000313" key="9">
    <source>
        <dbReference type="EMBL" id="WLR44312.1"/>
    </source>
</evidence>
<keyword evidence="3" id="KW-0813">Transport</keyword>
<evidence type="ECO:0000256" key="8">
    <source>
        <dbReference type="SAM" id="Phobius"/>
    </source>
</evidence>
<keyword evidence="6 8" id="KW-1133">Transmembrane helix</keyword>
<feature type="transmembrane region" description="Helical" evidence="8">
    <location>
        <begin position="214"/>
        <end position="247"/>
    </location>
</feature>
<evidence type="ECO:0000256" key="5">
    <source>
        <dbReference type="ARBA" id="ARBA00022692"/>
    </source>
</evidence>
<feature type="transmembrane region" description="Helical" evidence="8">
    <location>
        <begin position="44"/>
        <end position="63"/>
    </location>
</feature>
<keyword evidence="4" id="KW-1003">Cell membrane</keyword>
<evidence type="ECO:0000313" key="10">
    <source>
        <dbReference type="Proteomes" id="UP001197974"/>
    </source>
</evidence>
<gene>
    <name evidence="9" type="ORF">LC087_10520</name>
</gene>
<evidence type="ECO:0000256" key="4">
    <source>
        <dbReference type="ARBA" id="ARBA00022475"/>
    </source>
</evidence>
<keyword evidence="5 8" id="KW-0812">Transmembrane</keyword>
<organism evidence="9 10">
    <name type="scientific">Bacillus carboniphilus</name>
    <dbReference type="NCBI Taxonomy" id="86663"/>
    <lineage>
        <taxon>Bacteria</taxon>
        <taxon>Bacillati</taxon>
        <taxon>Bacillota</taxon>
        <taxon>Bacilli</taxon>
        <taxon>Bacillales</taxon>
        <taxon>Bacillaceae</taxon>
        <taxon>Bacillus</taxon>
    </lineage>
</organism>
<feature type="transmembrane region" description="Helical" evidence="8">
    <location>
        <begin position="132"/>
        <end position="154"/>
    </location>
</feature>
<dbReference type="InterPro" id="IPR037294">
    <property type="entry name" value="ABC_BtuC-like"/>
</dbReference>